<reference evidence="3" key="1">
    <citation type="submission" date="2019-04" db="EMBL/GenBank/DDBJ databases">
        <authorList>
            <consortium name="Science for Life Laboratories"/>
        </authorList>
    </citation>
    <scope>NUCLEOTIDE SEQUENCE</scope>
    <source>
        <strain evidence="3">MBLW1</strain>
    </source>
</reference>
<evidence type="ECO:0000313" key="3">
    <source>
        <dbReference type="EMBL" id="VIP02872.1"/>
    </source>
</evidence>
<dbReference type="RefSeq" id="WP_162658001.1">
    <property type="nucleotide sequence ID" value="NZ_LR593887.1"/>
</dbReference>
<dbReference type="Proteomes" id="UP000464378">
    <property type="component" value="Chromosome"/>
</dbReference>
<feature type="domain" description="Pyrrolo-quinoline quinone repeat" evidence="2">
    <location>
        <begin position="115"/>
        <end position="277"/>
    </location>
</feature>
<protein>
    <recommendedName>
        <fullName evidence="2">Pyrrolo-quinoline quinone repeat domain-containing protein</fullName>
    </recommendedName>
</protein>
<dbReference type="Gene3D" id="2.40.10.480">
    <property type="match status" value="1"/>
</dbReference>
<keyword evidence="4" id="KW-1185">Reference proteome</keyword>
<dbReference type="Pfam" id="PF13360">
    <property type="entry name" value="PQQ_2"/>
    <property type="match status" value="1"/>
</dbReference>
<gene>
    <name evidence="3" type="ORF">GMBLW1_10880</name>
</gene>
<dbReference type="AlphaFoldDB" id="A0A6C2YPR0"/>
<organism evidence="3">
    <name type="scientific">Tuwongella immobilis</name>
    <dbReference type="NCBI Taxonomy" id="692036"/>
    <lineage>
        <taxon>Bacteria</taxon>
        <taxon>Pseudomonadati</taxon>
        <taxon>Planctomycetota</taxon>
        <taxon>Planctomycetia</taxon>
        <taxon>Gemmatales</taxon>
        <taxon>Gemmataceae</taxon>
        <taxon>Tuwongella</taxon>
    </lineage>
</organism>
<dbReference type="InterPro" id="IPR002372">
    <property type="entry name" value="PQQ_rpt_dom"/>
</dbReference>
<keyword evidence="1" id="KW-0732">Signal</keyword>
<dbReference type="EMBL" id="LR586016">
    <property type="protein sequence ID" value="VIP02872.1"/>
    <property type="molecule type" value="Genomic_DNA"/>
</dbReference>
<feature type="signal peptide" evidence="1">
    <location>
        <begin position="1"/>
        <end position="22"/>
    </location>
</feature>
<dbReference type="InParanoid" id="A0A6C2YPR0"/>
<evidence type="ECO:0000259" key="2">
    <source>
        <dbReference type="Pfam" id="PF13360"/>
    </source>
</evidence>
<evidence type="ECO:0000313" key="4">
    <source>
        <dbReference type="Proteomes" id="UP000464378"/>
    </source>
</evidence>
<sequence length="448" mass="47309">MRMARWAVALGMSVGLAGLSGAADWSQFRGAAGNGVAEAVALPMEWATDRNLAWKAKLPGSGWAQPVVVGKTLFIASAVGESSITPKNFITGVMDPRSRGGKSEGPPDVRIQWQLSAMDAETGKLQWTKTVAAGKPKFGIHPSNSYATETPAADAKRVAAFFGATGTLAMFDHSGKELWKKELGAYPTTAEFGSGSSPVLIDETVIVQLFNETKAELLAFDATTGAEKWKVSREKPGTSWATPVIWRTAKRSEVIALGRGMVTAHDPATGKELWRLNGVESSFSSSAAVSPDYLCFGNSGPGSSGQLFAIKAGATGDITLQKGEKSNAGVAWLKTAAGPGMASPIAANGLLYVLNNSGLSCYDLATGEQKYRERLPKARTIAACPVLADGRLLIVDEAGTAFQVKVGTSFEVLNTSKLEDTFWASPAVTESAIYLRGLETLYCIRKSS</sequence>
<dbReference type="Gene3D" id="2.130.10.10">
    <property type="entry name" value="YVTN repeat-like/Quinoprotein amine dehydrogenase"/>
    <property type="match status" value="1"/>
</dbReference>
<proteinExistence type="predicted"/>
<dbReference type="InterPro" id="IPR011047">
    <property type="entry name" value="Quinoprotein_ADH-like_sf"/>
</dbReference>
<name>A0A6C2YPR0_9BACT</name>
<dbReference type="KEGG" id="tim:GMBLW1_10880"/>
<dbReference type="InterPro" id="IPR015943">
    <property type="entry name" value="WD40/YVTN_repeat-like_dom_sf"/>
</dbReference>
<feature type="chain" id="PRO_5036383903" description="Pyrrolo-quinoline quinone repeat domain-containing protein" evidence="1">
    <location>
        <begin position="23"/>
        <end position="448"/>
    </location>
</feature>
<dbReference type="SUPFAM" id="SSF50998">
    <property type="entry name" value="Quinoprotein alcohol dehydrogenase-like"/>
    <property type="match status" value="1"/>
</dbReference>
<evidence type="ECO:0000256" key="1">
    <source>
        <dbReference type="SAM" id="SignalP"/>
    </source>
</evidence>
<dbReference type="EMBL" id="LR593887">
    <property type="protein sequence ID" value="VTS02704.1"/>
    <property type="molecule type" value="Genomic_DNA"/>
</dbReference>
<dbReference type="PANTHER" id="PTHR34512:SF30">
    <property type="entry name" value="OUTER MEMBRANE PROTEIN ASSEMBLY FACTOR BAMB"/>
    <property type="match status" value="1"/>
</dbReference>
<dbReference type="PANTHER" id="PTHR34512">
    <property type="entry name" value="CELL SURFACE PROTEIN"/>
    <property type="match status" value="1"/>
</dbReference>
<accession>A0A6C2YPR0</accession>